<evidence type="ECO:0000313" key="1">
    <source>
        <dbReference type="EMBL" id="CAG8671725.1"/>
    </source>
</evidence>
<keyword evidence="2" id="KW-1185">Reference proteome</keyword>
<proteinExistence type="predicted"/>
<dbReference type="Proteomes" id="UP000789366">
    <property type="component" value="Unassembled WGS sequence"/>
</dbReference>
<gene>
    <name evidence="1" type="ORF">SPELUC_LOCUS9697</name>
</gene>
<comment type="caution">
    <text evidence="1">The sequence shown here is derived from an EMBL/GenBank/DDBJ whole genome shotgun (WGS) entry which is preliminary data.</text>
</comment>
<accession>A0ACA9NRU7</accession>
<reference evidence="1" key="1">
    <citation type="submission" date="2021-06" db="EMBL/GenBank/DDBJ databases">
        <authorList>
            <person name="Kallberg Y."/>
            <person name="Tangrot J."/>
            <person name="Rosling A."/>
        </authorList>
    </citation>
    <scope>NUCLEOTIDE SEQUENCE</scope>
    <source>
        <strain evidence="1">28 12/20/2015</strain>
    </source>
</reference>
<name>A0ACA9NRU7_9GLOM</name>
<sequence>MYSEIEVENIKLKQTLKDYKTRFINLEQNDKEKTIHIAKLDDEIKEIKQFSVNTTLLKWKILMILIN</sequence>
<evidence type="ECO:0000313" key="2">
    <source>
        <dbReference type="Proteomes" id="UP000789366"/>
    </source>
</evidence>
<dbReference type="EMBL" id="CAJVPW010016662">
    <property type="protein sequence ID" value="CAG8671725.1"/>
    <property type="molecule type" value="Genomic_DNA"/>
</dbReference>
<organism evidence="1 2">
    <name type="scientific">Cetraspora pellucida</name>
    <dbReference type="NCBI Taxonomy" id="1433469"/>
    <lineage>
        <taxon>Eukaryota</taxon>
        <taxon>Fungi</taxon>
        <taxon>Fungi incertae sedis</taxon>
        <taxon>Mucoromycota</taxon>
        <taxon>Glomeromycotina</taxon>
        <taxon>Glomeromycetes</taxon>
        <taxon>Diversisporales</taxon>
        <taxon>Gigasporaceae</taxon>
        <taxon>Cetraspora</taxon>
    </lineage>
</organism>
<protein>
    <submittedName>
        <fullName evidence="1">17328_t:CDS:1</fullName>
    </submittedName>
</protein>
<feature type="non-terminal residue" evidence="1">
    <location>
        <position position="67"/>
    </location>
</feature>